<dbReference type="OrthoDB" id="4330819at2759"/>
<protein>
    <submittedName>
        <fullName evidence="2">Uncharacterized protein</fullName>
    </submittedName>
</protein>
<reference evidence="2" key="1">
    <citation type="submission" date="2022-12" db="EMBL/GenBank/DDBJ databases">
        <authorList>
            <person name="Petersen C."/>
        </authorList>
    </citation>
    <scope>NUCLEOTIDE SEQUENCE</scope>
    <source>
        <strain evidence="2">IBT 29495</strain>
    </source>
</reference>
<comment type="caution">
    <text evidence="2">The sequence shown here is derived from an EMBL/GenBank/DDBJ whole genome shotgun (WGS) entry which is preliminary data.</text>
</comment>
<accession>A0A9X0C769</accession>
<proteinExistence type="predicted"/>
<evidence type="ECO:0000313" key="3">
    <source>
        <dbReference type="Proteomes" id="UP001149954"/>
    </source>
</evidence>
<evidence type="ECO:0000313" key="2">
    <source>
        <dbReference type="EMBL" id="KAJ5504622.1"/>
    </source>
</evidence>
<reference evidence="2" key="2">
    <citation type="journal article" date="2023" name="IMA Fungus">
        <title>Comparative genomic study of the Penicillium genus elucidates a diverse pangenome and 15 lateral gene transfer events.</title>
        <authorList>
            <person name="Petersen C."/>
            <person name="Sorensen T."/>
            <person name="Nielsen M.R."/>
            <person name="Sondergaard T.E."/>
            <person name="Sorensen J.L."/>
            <person name="Fitzpatrick D.A."/>
            <person name="Frisvad J.C."/>
            <person name="Nielsen K.L."/>
        </authorList>
    </citation>
    <scope>NUCLEOTIDE SEQUENCE</scope>
    <source>
        <strain evidence="2">IBT 29495</strain>
    </source>
</reference>
<feature type="compositionally biased region" description="Polar residues" evidence="1">
    <location>
        <begin position="1"/>
        <end position="12"/>
    </location>
</feature>
<organism evidence="2 3">
    <name type="scientific">Penicillium fimorum</name>
    <dbReference type="NCBI Taxonomy" id="1882269"/>
    <lineage>
        <taxon>Eukaryota</taxon>
        <taxon>Fungi</taxon>
        <taxon>Dikarya</taxon>
        <taxon>Ascomycota</taxon>
        <taxon>Pezizomycotina</taxon>
        <taxon>Eurotiomycetes</taxon>
        <taxon>Eurotiomycetidae</taxon>
        <taxon>Eurotiales</taxon>
        <taxon>Aspergillaceae</taxon>
        <taxon>Penicillium</taxon>
    </lineage>
</organism>
<dbReference type="EMBL" id="JAPWDS010000003">
    <property type="protein sequence ID" value="KAJ5504622.1"/>
    <property type="molecule type" value="Genomic_DNA"/>
</dbReference>
<evidence type="ECO:0000256" key="1">
    <source>
        <dbReference type="SAM" id="MobiDB-lite"/>
    </source>
</evidence>
<name>A0A9X0C769_9EURO</name>
<dbReference type="Proteomes" id="UP001149954">
    <property type="component" value="Unassembled WGS sequence"/>
</dbReference>
<feature type="region of interest" description="Disordered" evidence="1">
    <location>
        <begin position="1"/>
        <end position="49"/>
    </location>
</feature>
<sequence length="211" mass="23688">MTRLFSSGNSGETVLFGGPEPNRRSLSGPSKADMPKEQPTISAVSGPGFSAGDSAPIRLHTVRIWFPHNGVQVMEDIKRKGLEDVVFDAIALQEIGAQHQAQDDHGITHEAFLVDLAVLEVGISRVLGKYEITKFDPLSDDDPIILHQPVEDLDSKKALCYQHLHSKYLQEYAKRCKLGKVLGYEIHNVLKDWYKERLEDICNRFKKLGYC</sequence>
<gene>
    <name evidence="2" type="ORF">N7463_007496</name>
</gene>
<dbReference type="AlphaFoldDB" id="A0A9X0C769"/>
<keyword evidence="3" id="KW-1185">Reference proteome</keyword>